<comment type="similarity">
    <text evidence="2">Belongs to the THOC5 family.</text>
</comment>
<feature type="compositionally biased region" description="Polar residues" evidence="4">
    <location>
        <begin position="257"/>
        <end position="276"/>
    </location>
</feature>
<evidence type="ECO:0000256" key="4">
    <source>
        <dbReference type="SAM" id="MobiDB-lite"/>
    </source>
</evidence>
<accession>A0ABD0U9Y1</accession>
<evidence type="ECO:0000313" key="5">
    <source>
        <dbReference type="EMBL" id="KAL0909335.1"/>
    </source>
</evidence>
<keyword evidence="6" id="KW-1185">Reference proteome</keyword>
<name>A0ABD0U9Y1_DENTH</name>
<feature type="region of interest" description="Disordered" evidence="4">
    <location>
        <begin position="257"/>
        <end position="313"/>
    </location>
</feature>
<keyword evidence="3" id="KW-0539">Nucleus</keyword>
<dbReference type="AlphaFoldDB" id="A0ABD0U9Y1"/>
<gene>
    <name evidence="5" type="ORF">M5K25_020192</name>
</gene>
<evidence type="ECO:0000313" key="6">
    <source>
        <dbReference type="Proteomes" id="UP001552299"/>
    </source>
</evidence>
<dbReference type="GO" id="GO:0005634">
    <property type="term" value="C:nucleus"/>
    <property type="evidence" value="ECO:0007669"/>
    <property type="project" value="UniProtKB-SubCell"/>
</dbReference>
<proteinExistence type="inferred from homology"/>
<reference evidence="5 6" key="1">
    <citation type="journal article" date="2024" name="Plant Biotechnol. J.">
        <title>Dendrobium thyrsiflorum genome and its molecular insights into genes involved in important horticultural traits.</title>
        <authorList>
            <person name="Chen B."/>
            <person name="Wang J.Y."/>
            <person name="Zheng P.J."/>
            <person name="Li K.L."/>
            <person name="Liang Y.M."/>
            <person name="Chen X.F."/>
            <person name="Zhang C."/>
            <person name="Zhao X."/>
            <person name="He X."/>
            <person name="Zhang G.Q."/>
            <person name="Liu Z.J."/>
            <person name="Xu Q."/>
        </authorList>
    </citation>
    <scope>NUCLEOTIDE SEQUENCE [LARGE SCALE GENOMIC DNA]</scope>
    <source>
        <strain evidence="5">GZMU011</strain>
    </source>
</reference>
<dbReference type="Proteomes" id="UP001552299">
    <property type="component" value="Unassembled WGS sequence"/>
</dbReference>
<protein>
    <recommendedName>
        <fullName evidence="7">THO complex subunit 5B</fullName>
    </recommendedName>
</protein>
<dbReference type="InterPro" id="IPR019163">
    <property type="entry name" value="THO_Thoc5"/>
</dbReference>
<organism evidence="5 6">
    <name type="scientific">Dendrobium thyrsiflorum</name>
    <name type="common">Pinecone-like raceme dendrobium</name>
    <name type="synonym">Orchid</name>
    <dbReference type="NCBI Taxonomy" id="117978"/>
    <lineage>
        <taxon>Eukaryota</taxon>
        <taxon>Viridiplantae</taxon>
        <taxon>Streptophyta</taxon>
        <taxon>Embryophyta</taxon>
        <taxon>Tracheophyta</taxon>
        <taxon>Spermatophyta</taxon>
        <taxon>Magnoliopsida</taxon>
        <taxon>Liliopsida</taxon>
        <taxon>Asparagales</taxon>
        <taxon>Orchidaceae</taxon>
        <taxon>Epidendroideae</taxon>
        <taxon>Malaxideae</taxon>
        <taxon>Dendrobiinae</taxon>
        <taxon>Dendrobium</taxon>
    </lineage>
</organism>
<evidence type="ECO:0008006" key="7">
    <source>
        <dbReference type="Google" id="ProtNLM"/>
    </source>
</evidence>
<comment type="caution">
    <text evidence="5">The sequence shown here is derived from an EMBL/GenBank/DDBJ whole genome shotgun (WGS) entry which is preliminary data.</text>
</comment>
<dbReference type="PANTHER" id="PTHR13375:SF3">
    <property type="entry name" value="THO COMPLEX SUBUNIT 5 HOMOLOG"/>
    <property type="match status" value="1"/>
</dbReference>
<evidence type="ECO:0000256" key="3">
    <source>
        <dbReference type="ARBA" id="ARBA00023242"/>
    </source>
</evidence>
<dbReference type="PANTHER" id="PTHR13375">
    <property type="entry name" value="FMS INTERACTING PROTEIN"/>
    <property type="match status" value="1"/>
</dbReference>
<dbReference type="EMBL" id="JANQDX010000016">
    <property type="protein sequence ID" value="KAL0909335.1"/>
    <property type="molecule type" value="Genomic_DNA"/>
</dbReference>
<dbReference type="Pfam" id="PF09766">
    <property type="entry name" value="FmiP_Thoc5"/>
    <property type="match status" value="1"/>
</dbReference>
<comment type="subcellular location">
    <subcellularLocation>
        <location evidence="1">Nucleus</location>
    </subcellularLocation>
</comment>
<evidence type="ECO:0000256" key="1">
    <source>
        <dbReference type="ARBA" id="ARBA00004123"/>
    </source>
</evidence>
<evidence type="ECO:0000256" key="2">
    <source>
        <dbReference type="ARBA" id="ARBA00008044"/>
    </source>
</evidence>
<sequence>MEVEADPAFVKTSHEALDETRRTVEEIAAKILFVKKEGKPKSELRELSTQMSLLFITLRQLNRTILVEEDRIKAETESAKAPVDFTTLQLHNLMYEKNHYLKAINTCRDFRSKYSDIELVPEEEFLKNAPEDIKEKVLASDAAHDLMLKRFNYELFQRKELCKLREKLEQHKKSLVETIASRKKFLSSLPSHLKSLKKATLPVQQQLGILHSKKLKQHYAAELLPPPLYIVYSQLLAQKEAFGEKIEMEITGSVKDAQTFSQRQASRENGTSTNMESIRLDDDAPDEEEDVQRRRKRLKKNLPKENGDQGGIQQTHPLKVFVHIFDDDLQPKPPKLMSLKFEYLIKLNVVCVGVEDPEQASDENILCNLFPNDTGTELPHQTAKLYAGDFVVFGDKSTRPYMWAQHLAGMDFLPEVPPLQQHSENLKTEVRSANVSSGLSLYRRENRVQTVLQRIRSRKKALMALVEQLNLLVKLKWPLLDNENVPWALHTPLCNLQQWLPVKPVVDSSVSAVTAEKLVGSVGHELDRRSVPPSEIESAREDGELPMALPATVFPDDSRTKISNGSSDLESSRSLTLISKNITPPKMVKSSSFGRHEDDLDLILDMESDVEEKVCIESETDIVGAIEEPWVDHAAREFHLVLCRKDGNERMLKLEATVKISIEYPLRAPFFKLRLSPDGSQDSFECFNELRAMESEVNLHILNILSVDSENYILAHQIRCLAMLFDLHFNTAYEKRKSNSAIDVGLYIPFNDNLLGRVVRGRDRRRMLSWKRIERNNHCSC</sequence>